<name>A0A914BXY5_9BILA</name>
<sequence>MKKIQNLSSEVKSIATQVMAIRDDLDITRAQEKEKLQQLRAGLPKEVLKEIKKLFPAEKHRQRGKVSRKHQHKQSP</sequence>
<feature type="compositionally biased region" description="Basic residues" evidence="1">
    <location>
        <begin position="60"/>
        <end position="76"/>
    </location>
</feature>
<proteinExistence type="predicted"/>
<organism evidence="2 3">
    <name type="scientific">Acrobeloides nanus</name>
    <dbReference type="NCBI Taxonomy" id="290746"/>
    <lineage>
        <taxon>Eukaryota</taxon>
        <taxon>Metazoa</taxon>
        <taxon>Ecdysozoa</taxon>
        <taxon>Nematoda</taxon>
        <taxon>Chromadorea</taxon>
        <taxon>Rhabditida</taxon>
        <taxon>Tylenchina</taxon>
        <taxon>Cephalobomorpha</taxon>
        <taxon>Cephaloboidea</taxon>
        <taxon>Cephalobidae</taxon>
        <taxon>Acrobeloides</taxon>
    </lineage>
</organism>
<evidence type="ECO:0000313" key="3">
    <source>
        <dbReference type="WBParaSite" id="ACRNAN_Path_1235.g4829.t1"/>
    </source>
</evidence>
<evidence type="ECO:0000313" key="2">
    <source>
        <dbReference type="Proteomes" id="UP000887540"/>
    </source>
</evidence>
<evidence type="ECO:0000256" key="1">
    <source>
        <dbReference type="SAM" id="MobiDB-lite"/>
    </source>
</evidence>
<accession>A0A914BXY5</accession>
<dbReference type="Proteomes" id="UP000887540">
    <property type="component" value="Unplaced"/>
</dbReference>
<protein>
    <submittedName>
        <fullName evidence="3">Uncharacterized protein</fullName>
    </submittedName>
</protein>
<feature type="region of interest" description="Disordered" evidence="1">
    <location>
        <begin position="54"/>
        <end position="76"/>
    </location>
</feature>
<keyword evidence="2" id="KW-1185">Reference proteome</keyword>
<dbReference type="WBParaSite" id="ACRNAN_Path_1235.g4829.t1">
    <property type="protein sequence ID" value="ACRNAN_Path_1235.g4829.t1"/>
    <property type="gene ID" value="ACRNAN_Path_1235.g4829"/>
</dbReference>
<dbReference type="AlphaFoldDB" id="A0A914BXY5"/>
<reference evidence="3" key="1">
    <citation type="submission" date="2022-11" db="UniProtKB">
        <authorList>
            <consortium name="WormBaseParasite"/>
        </authorList>
    </citation>
    <scope>IDENTIFICATION</scope>
</reference>